<feature type="transmembrane region" description="Helical" evidence="2">
    <location>
        <begin position="846"/>
        <end position="863"/>
    </location>
</feature>
<accession>A0A090WQY1</accession>
<keyword evidence="2" id="KW-0812">Transmembrane</keyword>
<evidence type="ECO:0000256" key="2">
    <source>
        <dbReference type="SAM" id="Phobius"/>
    </source>
</evidence>
<feature type="transmembrane region" description="Helical" evidence="2">
    <location>
        <begin position="592"/>
        <end position="614"/>
    </location>
</feature>
<feature type="transmembrane region" description="Helical" evidence="2">
    <location>
        <begin position="370"/>
        <end position="390"/>
    </location>
</feature>
<feature type="transmembrane region" description="Helical" evidence="2">
    <location>
        <begin position="424"/>
        <end position="446"/>
    </location>
</feature>
<feature type="transmembrane region" description="Helical" evidence="2">
    <location>
        <begin position="395"/>
        <end position="412"/>
    </location>
</feature>
<dbReference type="InterPro" id="IPR019286">
    <property type="entry name" value="DUF2339_TM"/>
</dbReference>
<proteinExistence type="predicted"/>
<dbReference type="STRING" id="221126.SAMN04489722_102154"/>
<feature type="transmembrane region" description="Helical" evidence="2">
    <location>
        <begin position="764"/>
        <end position="782"/>
    </location>
</feature>
<feature type="transmembrane region" description="Helical" evidence="2">
    <location>
        <begin position="696"/>
        <end position="714"/>
    </location>
</feature>
<reference evidence="3 4" key="1">
    <citation type="journal article" date="2014" name="Genome Announc.">
        <title>Draft Genome Sequences of Marine Flavobacterium Algibacter lectus Strains SS8 and NR4.</title>
        <authorList>
            <person name="Takatani N."/>
            <person name="Nakanishi M."/>
            <person name="Meirelles P."/>
            <person name="Mino S."/>
            <person name="Suda W."/>
            <person name="Oshima K."/>
            <person name="Hattori M."/>
            <person name="Ohkuma M."/>
            <person name="Hosokawa M."/>
            <person name="Miyashita K."/>
            <person name="Thompson F.L."/>
            <person name="Niwa A."/>
            <person name="Sawabe T."/>
            <person name="Sawabe T."/>
        </authorList>
    </citation>
    <scope>NUCLEOTIDE SEQUENCE [LARGE SCALE GENOMIC DNA]</scope>
    <source>
        <strain evidence="4">JCM19274</strain>
    </source>
</reference>
<keyword evidence="2" id="KW-0472">Membrane</keyword>
<feature type="transmembrane region" description="Helical" evidence="2">
    <location>
        <begin position="320"/>
        <end position="341"/>
    </location>
</feature>
<sequence length="912" mass="103778">MEYTLSVIIILLLIFQNTKYSRERERLKGDINDLRDKLSGIQKLLSRERFEHSTQEEPIHDNAFEQYAKEEYVEEDVPETVIPPIKTPVEFPEVVENATEEEYLPTYASVTKLNTKDVDIIKNILATAKVSQDSETLHRLRNKMVDVLDINEVKEASDLEFINTLLNDYKFYNNEIIDHEAVETLENADTETTFVNQDTTYVASPAPIQKEESEPALPLWDRFKQKNPDLEKFIGENLINKIGILILVLGISYFVKYAIDKDWINEPARVGIGILAGSLVLFIAHKLRKKYAPFSSVLVAGAIAIFYFTIAIAFHEYKLFGQEVAFAIMVVITAFSCLISLSYNRMELAVLSLIGGFAVPFMISTGSGNYVVLFTYIAILDIGILTLAYFKKWNLLHILAFIFTILLFAGWVTKDSLSLEPHYFGGLVFGFIFYLIFLIMTTINNLRNKGGSFSGIQLGGMLASNNFVFYGIGMFILSQYKPELRGLFTAFLAIMNMGYSLLLFKKFGLDKKGIYLLIGLSLTFITLAIPIQFSGNNITMFWAIEAVMLMWLAQKSQIKSYRFASVIVQALMIGSLAMDWEVYTNAEDFNIVLNPVFIAGLLVVLSLVAVHLLLRKETEKLEKFGLVFNPVIYKKLIRIVAVVMAYFVGLTEVVYQADQHYMFNGLLSICLQYHFLFTAVLCFVLYRNRTTVNDKIINVLAIFNIVIFTFGMATLPMQEIEEYILYGDTYRISYYMHFVGLAFIMYFWYLVYNSNKTQKVFTIFNGKFTVWIAVFALVLLASNEVILQGLHLMDFSAMQDPQVNKYTIFSTGQNKIIKTGLPILWGGVLAFVLLLWGGIKKQLKPLRIIALTLLGLTIVKLFAYDISNVSETGKIIAFILLGILILIISFIYQKIKVLVIDDEKTTENENID</sequence>
<feature type="transmembrane region" description="Helical" evidence="2">
    <location>
        <begin position="458"/>
        <end position="478"/>
    </location>
</feature>
<feature type="transmembrane region" description="Helical" evidence="2">
    <location>
        <begin position="348"/>
        <end position="364"/>
    </location>
</feature>
<protein>
    <submittedName>
        <fullName evidence="3">NADH dehydrogenase subunit 2</fullName>
    </submittedName>
</protein>
<dbReference type="RefSeq" id="WP_052415819.1">
    <property type="nucleotide sequence ID" value="NZ_BBNU01000001.1"/>
</dbReference>
<evidence type="ECO:0000256" key="1">
    <source>
        <dbReference type="SAM" id="Coils"/>
    </source>
</evidence>
<keyword evidence="2" id="KW-1133">Transmembrane helix</keyword>
<feature type="transmembrane region" description="Helical" evidence="2">
    <location>
        <begin position="560"/>
        <end position="580"/>
    </location>
</feature>
<feature type="coiled-coil region" evidence="1">
    <location>
        <begin position="17"/>
        <end position="44"/>
    </location>
</feature>
<evidence type="ECO:0000313" key="3">
    <source>
        <dbReference type="EMBL" id="GAL77804.1"/>
    </source>
</evidence>
<dbReference type="PANTHER" id="PTHR38434:SF1">
    <property type="entry name" value="BLL2549 PROTEIN"/>
    <property type="match status" value="1"/>
</dbReference>
<feature type="transmembrane region" description="Helical" evidence="2">
    <location>
        <begin position="819"/>
        <end position="839"/>
    </location>
</feature>
<feature type="transmembrane region" description="Helical" evidence="2">
    <location>
        <begin position="635"/>
        <end position="655"/>
    </location>
</feature>
<keyword evidence="1" id="KW-0175">Coiled coil</keyword>
<gene>
    <name evidence="3" type="ORF">JCM19274_5517</name>
</gene>
<feature type="transmembrane region" description="Helical" evidence="2">
    <location>
        <begin position="537"/>
        <end position="553"/>
    </location>
</feature>
<dbReference type="Proteomes" id="UP000029643">
    <property type="component" value="Unassembled WGS sequence"/>
</dbReference>
<dbReference type="AlphaFoldDB" id="A0A090WQY1"/>
<feature type="transmembrane region" description="Helical" evidence="2">
    <location>
        <begin position="267"/>
        <end position="284"/>
    </location>
</feature>
<feature type="transmembrane region" description="Helical" evidence="2">
    <location>
        <begin position="291"/>
        <end position="314"/>
    </location>
</feature>
<dbReference type="Pfam" id="PF10101">
    <property type="entry name" value="DUF2339"/>
    <property type="match status" value="1"/>
</dbReference>
<feature type="transmembrane region" description="Helical" evidence="2">
    <location>
        <begin position="238"/>
        <end position="255"/>
    </location>
</feature>
<dbReference type="PANTHER" id="PTHR38434">
    <property type="entry name" value="BLL2549 PROTEIN"/>
    <property type="match status" value="1"/>
</dbReference>
<name>A0A090WQY1_9FLAO</name>
<evidence type="ECO:0000313" key="4">
    <source>
        <dbReference type="Proteomes" id="UP000029643"/>
    </source>
</evidence>
<feature type="transmembrane region" description="Helical" evidence="2">
    <location>
        <begin position="514"/>
        <end position="531"/>
    </location>
</feature>
<feature type="transmembrane region" description="Helical" evidence="2">
    <location>
        <begin position="734"/>
        <end position="752"/>
    </location>
</feature>
<feature type="transmembrane region" description="Helical" evidence="2">
    <location>
        <begin position="661"/>
        <end position="684"/>
    </location>
</feature>
<feature type="transmembrane region" description="Helical" evidence="2">
    <location>
        <begin position="875"/>
        <end position="892"/>
    </location>
</feature>
<organism evidence="3 4">
    <name type="scientific">Algibacter lectus</name>
    <dbReference type="NCBI Taxonomy" id="221126"/>
    <lineage>
        <taxon>Bacteria</taxon>
        <taxon>Pseudomonadati</taxon>
        <taxon>Bacteroidota</taxon>
        <taxon>Flavobacteriia</taxon>
        <taxon>Flavobacteriales</taxon>
        <taxon>Flavobacteriaceae</taxon>
        <taxon>Algibacter</taxon>
    </lineage>
</organism>
<feature type="transmembrane region" description="Helical" evidence="2">
    <location>
        <begin position="484"/>
        <end position="502"/>
    </location>
</feature>
<dbReference type="EMBL" id="BBNU01000001">
    <property type="protein sequence ID" value="GAL77804.1"/>
    <property type="molecule type" value="Genomic_DNA"/>
</dbReference>
<comment type="caution">
    <text evidence="3">The sequence shown here is derived from an EMBL/GenBank/DDBJ whole genome shotgun (WGS) entry which is preliminary data.</text>
</comment>